<dbReference type="EMBL" id="GBXM01082873">
    <property type="protein sequence ID" value="JAH25704.1"/>
    <property type="molecule type" value="Transcribed_RNA"/>
</dbReference>
<name>A0A0E9R9B5_ANGAN</name>
<reference evidence="1" key="2">
    <citation type="journal article" date="2015" name="Fish Shellfish Immunol.">
        <title>Early steps in the European eel (Anguilla anguilla)-Vibrio vulnificus interaction in the gills: Role of the RtxA13 toxin.</title>
        <authorList>
            <person name="Callol A."/>
            <person name="Pajuelo D."/>
            <person name="Ebbesson L."/>
            <person name="Teles M."/>
            <person name="MacKenzie S."/>
            <person name="Amaro C."/>
        </authorList>
    </citation>
    <scope>NUCLEOTIDE SEQUENCE</scope>
</reference>
<protein>
    <submittedName>
        <fullName evidence="1">Uncharacterized protein</fullName>
    </submittedName>
</protein>
<reference evidence="1" key="1">
    <citation type="submission" date="2014-11" db="EMBL/GenBank/DDBJ databases">
        <authorList>
            <person name="Amaro Gonzalez C."/>
        </authorList>
    </citation>
    <scope>NUCLEOTIDE SEQUENCE</scope>
</reference>
<proteinExistence type="predicted"/>
<organism evidence="1">
    <name type="scientific">Anguilla anguilla</name>
    <name type="common">European freshwater eel</name>
    <name type="synonym">Muraena anguilla</name>
    <dbReference type="NCBI Taxonomy" id="7936"/>
    <lineage>
        <taxon>Eukaryota</taxon>
        <taxon>Metazoa</taxon>
        <taxon>Chordata</taxon>
        <taxon>Craniata</taxon>
        <taxon>Vertebrata</taxon>
        <taxon>Euteleostomi</taxon>
        <taxon>Actinopterygii</taxon>
        <taxon>Neopterygii</taxon>
        <taxon>Teleostei</taxon>
        <taxon>Anguilliformes</taxon>
        <taxon>Anguillidae</taxon>
        <taxon>Anguilla</taxon>
    </lineage>
</organism>
<sequence length="44" mass="5244">MFSSVTGTLIFCDPGNKNDFNRQVRVTQRDGFEDRKCRTYLQWL</sequence>
<evidence type="ECO:0000313" key="1">
    <source>
        <dbReference type="EMBL" id="JAH25704.1"/>
    </source>
</evidence>
<dbReference type="AlphaFoldDB" id="A0A0E9R9B5"/>
<accession>A0A0E9R9B5</accession>